<dbReference type="EMBL" id="JAYMGO010000022">
    <property type="protein sequence ID" value="KAL1252180.1"/>
    <property type="molecule type" value="Genomic_DNA"/>
</dbReference>
<keyword evidence="1" id="KW-0812">Transmembrane</keyword>
<feature type="non-terminal residue" evidence="3">
    <location>
        <position position="1"/>
    </location>
</feature>
<name>A0ABR3LID7_9TELE</name>
<dbReference type="InterPro" id="IPR013106">
    <property type="entry name" value="Ig_V-set"/>
</dbReference>
<reference evidence="3 4" key="1">
    <citation type="submission" date="2023-09" db="EMBL/GenBank/DDBJ databases">
        <authorList>
            <person name="Wang M."/>
        </authorList>
    </citation>
    <scope>NUCLEOTIDE SEQUENCE [LARGE SCALE GENOMIC DNA]</scope>
    <source>
        <strain evidence="3">GT-2023</strain>
        <tissue evidence="3">Liver</tissue>
    </source>
</reference>
<dbReference type="Proteomes" id="UP001558613">
    <property type="component" value="Unassembled WGS sequence"/>
</dbReference>
<dbReference type="InterPro" id="IPR003599">
    <property type="entry name" value="Ig_sub"/>
</dbReference>
<keyword evidence="4" id="KW-1185">Reference proteome</keyword>
<accession>A0ABR3LID7</accession>
<dbReference type="InterPro" id="IPR013783">
    <property type="entry name" value="Ig-like_fold"/>
</dbReference>
<dbReference type="SUPFAM" id="SSF48726">
    <property type="entry name" value="Immunoglobulin"/>
    <property type="match status" value="2"/>
</dbReference>
<dbReference type="PANTHER" id="PTHR21063:SF4">
    <property type="entry name" value="CD48 ANTIGEN-RELATED"/>
    <property type="match status" value="1"/>
</dbReference>
<feature type="domain" description="Immunoglobulin" evidence="2">
    <location>
        <begin position="117"/>
        <end position="217"/>
    </location>
</feature>
<proteinExistence type="predicted"/>
<evidence type="ECO:0000259" key="2">
    <source>
        <dbReference type="SMART" id="SM00409"/>
    </source>
</evidence>
<evidence type="ECO:0000313" key="4">
    <source>
        <dbReference type="Proteomes" id="UP001558613"/>
    </source>
</evidence>
<dbReference type="Pfam" id="PF13927">
    <property type="entry name" value="Ig_3"/>
    <property type="match status" value="1"/>
</dbReference>
<dbReference type="Pfam" id="PF07686">
    <property type="entry name" value="V-set"/>
    <property type="match status" value="1"/>
</dbReference>
<protein>
    <recommendedName>
        <fullName evidence="2">Immunoglobulin domain-containing protein</fullName>
    </recommendedName>
</protein>
<keyword evidence="1" id="KW-0472">Membrane</keyword>
<feature type="non-terminal residue" evidence="3">
    <location>
        <position position="261"/>
    </location>
</feature>
<dbReference type="InterPro" id="IPR036179">
    <property type="entry name" value="Ig-like_dom_sf"/>
</dbReference>
<gene>
    <name evidence="3" type="ORF">QQF64_019976</name>
</gene>
<feature type="transmembrane region" description="Helical" evidence="1">
    <location>
        <begin position="221"/>
        <end position="241"/>
    </location>
</feature>
<sequence length="261" mass="29980">VFSVETDRVSMSVMEEDSVTLHTGVTTNQQEKIRWYFNDIRIAHISGNQSKICTNDQCIEKFKDRLELYSHNGDLTITHINTTDSGVYSLQIISNSIREKIFNVSVNDISAAEHDNMKGKSVKKGQSVTLDPGKIKQQNYMMTWNLINMSISEIIGNQSKVCTDDQCKERFRDRLKLDHQTGSLTIMNTTTTDSGIYKLQISSSRFSIIRRFTVTVTNYRLRFSGVALLLCTEIVVIIYYWKYLPRLFSGQICTRRQSSNK</sequence>
<feature type="domain" description="Immunoglobulin" evidence="2">
    <location>
        <begin position="8"/>
        <end position="107"/>
    </location>
</feature>
<organism evidence="3 4">
    <name type="scientific">Cirrhinus molitorella</name>
    <name type="common">mud carp</name>
    <dbReference type="NCBI Taxonomy" id="172907"/>
    <lineage>
        <taxon>Eukaryota</taxon>
        <taxon>Metazoa</taxon>
        <taxon>Chordata</taxon>
        <taxon>Craniata</taxon>
        <taxon>Vertebrata</taxon>
        <taxon>Euteleostomi</taxon>
        <taxon>Actinopterygii</taxon>
        <taxon>Neopterygii</taxon>
        <taxon>Teleostei</taxon>
        <taxon>Ostariophysi</taxon>
        <taxon>Cypriniformes</taxon>
        <taxon>Cyprinidae</taxon>
        <taxon>Labeoninae</taxon>
        <taxon>Labeonini</taxon>
        <taxon>Cirrhinus</taxon>
    </lineage>
</organism>
<comment type="caution">
    <text evidence="3">The sequence shown here is derived from an EMBL/GenBank/DDBJ whole genome shotgun (WGS) entry which is preliminary data.</text>
</comment>
<dbReference type="SMART" id="SM00409">
    <property type="entry name" value="IG"/>
    <property type="match status" value="2"/>
</dbReference>
<dbReference type="PANTHER" id="PTHR21063">
    <property type="entry name" value="LFA-3"/>
    <property type="match status" value="1"/>
</dbReference>
<evidence type="ECO:0000256" key="1">
    <source>
        <dbReference type="SAM" id="Phobius"/>
    </source>
</evidence>
<keyword evidence="1" id="KW-1133">Transmembrane helix</keyword>
<evidence type="ECO:0000313" key="3">
    <source>
        <dbReference type="EMBL" id="KAL1252180.1"/>
    </source>
</evidence>
<dbReference type="Gene3D" id="2.60.40.10">
    <property type="entry name" value="Immunoglobulins"/>
    <property type="match status" value="2"/>
</dbReference>